<dbReference type="RefSeq" id="WP_344768830.1">
    <property type="nucleotide sequence ID" value="NZ_BAABAK010000017.1"/>
</dbReference>
<dbReference type="Pfam" id="PF13376">
    <property type="entry name" value="OmdA"/>
    <property type="match status" value="1"/>
</dbReference>
<comment type="caution">
    <text evidence="1">The sequence shown here is derived from an EMBL/GenBank/DDBJ whole genome shotgun (WGS) entry which is preliminary data.</text>
</comment>
<accession>A0ABP7QBG8</accession>
<evidence type="ECO:0000313" key="2">
    <source>
        <dbReference type="Proteomes" id="UP001501081"/>
    </source>
</evidence>
<gene>
    <name evidence="1" type="ORF">GCM10022246_33170</name>
</gene>
<name>A0ABP7QBG8_9SPHI</name>
<reference evidence="2" key="1">
    <citation type="journal article" date="2019" name="Int. J. Syst. Evol. Microbiol.">
        <title>The Global Catalogue of Microorganisms (GCM) 10K type strain sequencing project: providing services to taxonomists for standard genome sequencing and annotation.</title>
        <authorList>
            <consortium name="The Broad Institute Genomics Platform"/>
            <consortium name="The Broad Institute Genome Sequencing Center for Infectious Disease"/>
            <person name="Wu L."/>
            <person name="Ma J."/>
        </authorList>
    </citation>
    <scope>NUCLEOTIDE SEQUENCE [LARGE SCALE GENOMIC DNA]</scope>
    <source>
        <strain evidence="2">JCM 17338</strain>
    </source>
</reference>
<evidence type="ECO:0000313" key="1">
    <source>
        <dbReference type="EMBL" id="GAA3978363.1"/>
    </source>
</evidence>
<dbReference type="EMBL" id="BAABAK010000017">
    <property type="protein sequence ID" value="GAA3978363.1"/>
    <property type="molecule type" value="Genomic_DNA"/>
</dbReference>
<organism evidence="1 2">
    <name type="scientific">Pedobacter ginsengiterrae</name>
    <dbReference type="NCBI Taxonomy" id="871696"/>
    <lineage>
        <taxon>Bacteria</taxon>
        <taxon>Pseudomonadati</taxon>
        <taxon>Bacteroidota</taxon>
        <taxon>Sphingobacteriia</taxon>
        <taxon>Sphingobacteriales</taxon>
        <taxon>Sphingobacteriaceae</taxon>
        <taxon>Pedobacter</taxon>
    </lineage>
</organism>
<sequence length="221" mass="24937">MENLFLKKLQIKPNFTVKVIDAPENAAAIFGNIPSEISLKYTDDTTFDVLIAFSISRLQLNSQIENNLKSINSKTIFWVFYPKKSSKISSDLDLMKTWKELGVYNLSPCASAAVNETWTGLRLKLATEVKHSGVGNQQIKSNEYGNYIDPVNKTVKLPEDLASILTQNHTALSYFNSLAYSHKKEYVLWILTAKQDKTRQARLEKTVNMLSLGKKNPSDKA</sequence>
<evidence type="ECO:0008006" key="3">
    <source>
        <dbReference type="Google" id="ProtNLM"/>
    </source>
</evidence>
<proteinExistence type="predicted"/>
<dbReference type="Proteomes" id="UP001501081">
    <property type="component" value="Unassembled WGS sequence"/>
</dbReference>
<keyword evidence="2" id="KW-1185">Reference proteome</keyword>
<protein>
    <recommendedName>
        <fullName evidence="3">Bacteriocin-protection, YdeI or OmpD-Associated</fullName>
    </recommendedName>
</protein>